<dbReference type="EMBL" id="JBEUOH010000011">
    <property type="protein sequence ID" value="KAL0881841.1"/>
    <property type="molecule type" value="Genomic_DNA"/>
</dbReference>
<dbReference type="AlphaFoldDB" id="A0ABD0T5A5"/>
<keyword evidence="5" id="KW-1185">Reference proteome</keyword>
<keyword evidence="2" id="KW-0732">Signal</keyword>
<feature type="chain" id="PRO_5044722873" evidence="2">
    <location>
        <begin position="23"/>
        <end position="150"/>
    </location>
</feature>
<dbReference type="Proteomes" id="UP001549920">
    <property type="component" value="Unassembled WGS sequence"/>
</dbReference>
<evidence type="ECO:0000313" key="3">
    <source>
        <dbReference type="EMBL" id="KAL0832238.1"/>
    </source>
</evidence>
<evidence type="ECO:0000313" key="5">
    <source>
        <dbReference type="Proteomes" id="UP001549920"/>
    </source>
</evidence>
<evidence type="ECO:0000313" key="4">
    <source>
        <dbReference type="EMBL" id="KAL0881841.1"/>
    </source>
</evidence>
<organism evidence="3 6">
    <name type="scientific">Loxostege sticticalis</name>
    <name type="common">Beet webworm moth</name>
    <dbReference type="NCBI Taxonomy" id="481309"/>
    <lineage>
        <taxon>Eukaryota</taxon>
        <taxon>Metazoa</taxon>
        <taxon>Ecdysozoa</taxon>
        <taxon>Arthropoda</taxon>
        <taxon>Hexapoda</taxon>
        <taxon>Insecta</taxon>
        <taxon>Pterygota</taxon>
        <taxon>Neoptera</taxon>
        <taxon>Endopterygota</taxon>
        <taxon>Lepidoptera</taxon>
        <taxon>Glossata</taxon>
        <taxon>Ditrysia</taxon>
        <taxon>Pyraloidea</taxon>
        <taxon>Crambidae</taxon>
        <taxon>Pyraustinae</taxon>
        <taxon>Loxostege</taxon>
    </lineage>
</organism>
<reference evidence="5 6" key="1">
    <citation type="submission" date="2024-06" db="EMBL/GenBank/DDBJ databases">
        <title>A chromosome-level genome assembly of beet webworm, Loxostege sticticalis.</title>
        <authorList>
            <person name="Zhang Y."/>
        </authorList>
    </citation>
    <scope>NUCLEOTIDE SEQUENCE [LARGE SCALE GENOMIC DNA]</scope>
    <source>
        <strain evidence="4">AQ026</strain>
        <strain evidence="3">AQ028</strain>
        <tissue evidence="3">Male pupae</tissue>
        <tissue evidence="4">Whole body</tissue>
    </source>
</reference>
<protein>
    <submittedName>
        <fullName evidence="3">Uncharacterized protein</fullName>
    </submittedName>
</protein>
<feature type="region of interest" description="Disordered" evidence="1">
    <location>
        <begin position="126"/>
        <end position="150"/>
    </location>
</feature>
<evidence type="ECO:0000313" key="6">
    <source>
        <dbReference type="Proteomes" id="UP001549921"/>
    </source>
</evidence>
<comment type="caution">
    <text evidence="3">The sequence shown here is derived from an EMBL/GenBank/DDBJ whole genome shotgun (WGS) entry which is preliminary data.</text>
</comment>
<proteinExistence type="predicted"/>
<evidence type="ECO:0000256" key="2">
    <source>
        <dbReference type="SAM" id="SignalP"/>
    </source>
</evidence>
<gene>
    <name evidence="4" type="ORF">ABMA27_001617</name>
    <name evidence="3" type="ORF">ABMA28_001688</name>
</gene>
<dbReference type="Proteomes" id="UP001549921">
    <property type="component" value="Unassembled WGS sequence"/>
</dbReference>
<accession>A0ABD0T5A5</accession>
<sequence length="150" mass="15647">MANVRTYVFLFVLLVNHRLTLSQPTFGSAIFCSLFCDDSDESSDESEDYDSYDIFGICSMCGTKSSAPAEATTTAKPEQSQPIKIMFPPANGMNLTLFNTLTGVLLDLVPWPASATTAASAAATTAAPATTAGNSSAAATTPATTTTVKK</sequence>
<name>A0ABD0T5A5_LOXSC</name>
<feature type="signal peptide" evidence="2">
    <location>
        <begin position="1"/>
        <end position="22"/>
    </location>
</feature>
<dbReference type="EMBL" id="JBEDNZ010000011">
    <property type="protein sequence ID" value="KAL0832238.1"/>
    <property type="molecule type" value="Genomic_DNA"/>
</dbReference>
<evidence type="ECO:0000256" key="1">
    <source>
        <dbReference type="SAM" id="MobiDB-lite"/>
    </source>
</evidence>